<evidence type="ECO:0000256" key="1">
    <source>
        <dbReference type="ARBA" id="ARBA00001561"/>
    </source>
</evidence>
<dbReference type="InterPro" id="IPR036505">
    <property type="entry name" value="Amidase/PGRP_sf"/>
</dbReference>
<dbReference type="InterPro" id="IPR036366">
    <property type="entry name" value="PGBDSf"/>
</dbReference>
<dbReference type="OrthoDB" id="9794294at2"/>
<reference evidence="9" key="1">
    <citation type="submission" date="2019-11" db="EMBL/GenBank/DDBJ databases">
        <authorList>
            <person name="Li J."/>
        </authorList>
    </citation>
    <scope>NUCLEOTIDE SEQUENCE</scope>
    <source>
        <strain evidence="9">B6B</strain>
    </source>
</reference>
<dbReference type="SMART" id="SM00644">
    <property type="entry name" value="Ami_2"/>
    <property type="match status" value="1"/>
</dbReference>
<evidence type="ECO:0000256" key="4">
    <source>
        <dbReference type="ARBA" id="ARBA00022801"/>
    </source>
</evidence>
<dbReference type="EC" id="3.5.1.28" evidence="3"/>
<dbReference type="SUPFAM" id="SSF55846">
    <property type="entry name" value="N-acetylmuramoyl-L-alanine amidase-like"/>
    <property type="match status" value="1"/>
</dbReference>
<dbReference type="Proteomes" id="UP000799092">
    <property type="component" value="Unassembled WGS sequence"/>
</dbReference>
<dbReference type="InterPro" id="IPR002502">
    <property type="entry name" value="Amidase_domain"/>
</dbReference>
<comment type="caution">
    <text evidence="9">The sequence shown here is derived from an EMBL/GenBank/DDBJ whole genome shotgun (WGS) entry which is preliminary data.</text>
</comment>
<dbReference type="Gene3D" id="1.10.101.10">
    <property type="entry name" value="PGBD-like superfamily/PGBD"/>
    <property type="match status" value="2"/>
</dbReference>
<organism evidence="9 10">
    <name type="scientific">Aquibacillus halophilus</name>
    <dbReference type="NCBI Taxonomy" id="930132"/>
    <lineage>
        <taxon>Bacteria</taxon>
        <taxon>Bacillati</taxon>
        <taxon>Bacillota</taxon>
        <taxon>Bacilli</taxon>
        <taxon>Bacillales</taxon>
        <taxon>Bacillaceae</taxon>
        <taxon>Aquibacillus</taxon>
    </lineage>
</organism>
<keyword evidence="4" id="KW-0378">Hydrolase</keyword>
<evidence type="ECO:0000256" key="2">
    <source>
        <dbReference type="ARBA" id="ARBA00007553"/>
    </source>
</evidence>
<comment type="catalytic activity">
    <reaction evidence="1">
        <text>Hydrolyzes the link between N-acetylmuramoyl residues and L-amino acid residues in certain cell-wall glycopeptides.</text>
        <dbReference type="EC" id="3.5.1.28"/>
    </reaction>
</comment>
<gene>
    <name evidence="9" type="ORF">GH741_14510</name>
</gene>
<dbReference type="Pfam" id="PF01471">
    <property type="entry name" value="PG_binding_1"/>
    <property type="match status" value="2"/>
</dbReference>
<dbReference type="GO" id="GO:0008745">
    <property type="term" value="F:N-acetylmuramoyl-L-alanine amidase activity"/>
    <property type="evidence" value="ECO:0007669"/>
    <property type="project" value="UniProtKB-EC"/>
</dbReference>
<evidence type="ECO:0000256" key="6">
    <source>
        <dbReference type="ARBA" id="ARBA00030881"/>
    </source>
</evidence>
<dbReference type="CDD" id="cd06583">
    <property type="entry name" value="PGRP"/>
    <property type="match status" value="1"/>
</dbReference>
<evidence type="ECO:0000256" key="5">
    <source>
        <dbReference type="ARBA" id="ARBA00023316"/>
    </source>
</evidence>
<dbReference type="GO" id="GO:0009253">
    <property type="term" value="P:peptidoglycan catabolic process"/>
    <property type="evidence" value="ECO:0007669"/>
    <property type="project" value="InterPro"/>
</dbReference>
<dbReference type="GO" id="GO:0071555">
    <property type="term" value="P:cell wall organization"/>
    <property type="evidence" value="ECO:0007669"/>
    <property type="project" value="UniProtKB-KW"/>
</dbReference>
<feature type="domain" description="N-acetylmuramoyl-L-alanine amidase" evidence="8">
    <location>
        <begin position="13"/>
        <end position="150"/>
    </location>
</feature>
<keyword evidence="10" id="KW-1185">Reference proteome</keyword>
<dbReference type="Gene3D" id="3.40.80.10">
    <property type="entry name" value="Peptidoglycan recognition protein-like"/>
    <property type="match status" value="1"/>
</dbReference>
<dbReference type="Pfam" id="PF01510">
    <property type="entry name" value="Amidase_2"/>
    <property type="match status" value="1"/>
</dbReference>
<proteinExistence type="inferred from homology"/>
<evidence type="ECO:0000256" key="3">
    <source>
        <dbReference type="ARBA" id="ARBA00011901"/>
    </source>
</evidence>
<dbReference type="GO" id="GO:0009254">
    <property type="term" value="P:peptidoglycan turnover"/>
    <property type="evidence" value="ECO:0007669"/>
    <property type="project" value="TreeGrafter"/>
</dbReference>
<dbReference type="AlphaFoldDB" id="A0A6A8DRM2"/>
<evidence type="ECO:0000313" key="9">
    <source>
        <dbReference type="EMBL" id="MRH43852.1"/>
    </source>
</evidence>
<accession>A0A6A8DRM2</accession>
<sequence length="345" mass="38744">MPYEIKRDYINFGNSRSGQDLADVQFIVSHDTGNPGSSAYANRNYFENVDPVASAHTFIDDNNILEIIPLDEKAWHVRYNVGTDNRIYGEDANDAAIGVELAYGGSINFDEAYKRYVWYHAYLVDKYDLDPSEDIIAHSTLDPSRRTDPQNALNRHGISWSDFINDVERAYDQLQGNEEGSESVVRGSSVNLPLDIGDGGSLVREVQQDLIKAGFSLPIYGVDGQYGPETQRAVLKFQREYGLLVDGLVGPQTLNKLKEVVSSSKRIDDFPLPDVTLRRGDNGSEVKQLQRALKEINFDPKLIDGIYGPLTEDAVRRFQSMYAALANDGIYGPNTRRYIQMELDD</sequence>
<dbReference type="InterPro" id="IPR002477">
    <property type="entry name" value="Peptidoglycan-bd-like"/>
</dbReference>
<comment type="similarity">
    <text evidence="2">Belongs to the N-acetylmuramoyl-L-alanine amidase 2 family.</text>
</comment>
<evidence type="ECO:0000256" key="7">
    <source>
        <dbReference type="ARBA" id="ARBA00032390"/>
    </source>
</evidence>
<dbReference type="EMBL" id="WJNG01000012">
    <property type="protein sequence ID" value="MRH43852.1"/>
    <property type="molecule type" value="Genomic_DNA"/>
</dbReference>
<dbReference type="InterPro" id="IPR036365">
    <property type="entry name" value="PGBD-like_sf"/>
</dbReference>
<keyword evidence="5" id="KW-0961">Cell wall biogenesis/degradation</keyword>
<evidence type="ECO:0000259" key="8">
    <source>
        <dbReference type="SMART" id="SM00644"/>
    </source>
</evidence>
<protein>
    <recommendedName>
        <fullName evidence="3">N-acetylmuramoyl-L-alanine amidase</fullName>
        <ecNumber evidence="3">3.5.1.28</ecNumber>
    </recommendedName>
    <alternativeName>
        <fullName evidence="7">Autolysin</fullName>
    </alternativeName>
    <alternativeName>
        <fullName evidence="6">Cell wall hydrolase</fullName>
    </alternativeName>
</protein>
<dbReference type="SUPFAM" id="SSF47090">
    <property type="entry name" value="PGBD-like"/>
    <property type="match status" value="2"/>
</dbReference>
<dbReference type="PANTHER" id="PTHR30417:SF1">
    <property type="entry name" value="N-ACETYLMURAMOYL-L-ALANINE AMIDASE AMID"/>
    <property type="match status" value="1"/>
</dbReference>
<dbReference type="InterPro" id="IPR051206">
    <property type="entry name" value="NAMLAA_amidase_2"/>
</dbReference>
<name>A0A6A8DRM2_9BACI</name>
<dbReference type="PANTHER" id="PTHR30417">
    <property type="entry name" value="N-ACETYLMURAMOYL-L-ALANINE AMIDASE AMID"/>
    <property type="match status" value="1"/>
</dbReference>
<evidence type="ECO:0000313" key="10">
    <source>
        <dbReference type="Proteomes" id="UP000799092"/>
    </source>
</evidence>